<feature type="chain" id="PRO_5044952748" description="Porin" evidence="10">
    <location>
        <begin position="23"/>
        <end position="384"/>
    </location>
</feature>
<evidence type="ECO:0000256" key="5">
    <source>
        <dbReference type="ARBA" id="ARBA00022729"/>
    </source>
</evidence>
<comment type="caution">
    <text evidence="11">The sequence shown here is derived from an EMBL/GenBank/DDBJ whole genome shotgun (WGS) entry which is preliminary data.</text>
</comment>
<evidence type="ECO:0000313" key="11">
    <source>
        <dbReference type="EMBL" id="MEX0408219.1"/>
    </source>
</evidence>
<evidence type="ECO:0000256" key="2">
    <source>
        <dbReference type="ARBA" id="ARBA00022448"/>
    </source>
</evidence>
<dbReference type="SUPFAM" id="SSF56935">
    <property type="entry name" value="Porins"/>
    <property type="match status" value="1"/>
</dbReference>
<dbReference type="EMBL" id="JBDPGJ010000005">
    <property type="protein sequence ID" value="MEX0408219.1"/>
    <property type="molecule type" value="Genomic_DNA"/>
</dbReference>
<keyword evidence="4 10" id="KW-0812">Transmembrane</keyword>
<keyword evidence="9 10" id="KW-0998">Cell outer membrane</keyword>
<keyword evidence="7 10" id="KW-0626">Porin</keyword>
<evidence type="ECO:0000256" key="7">
    <source>
        <dbReference type="ARBA" id="ARBA00023114"/>
    </source>
</evidence>
<keyword evidence="2 10" id="KW-0813">Transport</keyword>
<keyword evidence="3 10" id="KW-1134">Transmembrane beta strand</keyword>
<evidence type="ECO:0000256" key="4">
    <source>
        <dbReference type="ARBA" id="ARBA00022692"/>
    </source>
</evidence>
<feature type="signal peptide" evidence="10">
    <location>
        <begin position="1"/>
        <end position="22"/>
    </location>
</feature>
<keyword evidence="12" id="KW-1185">Reference proteome</keyword>
<proteinExistence type="inferred from homology"/>
<evidence type="ECO:0000256" key="9">
    <source>
        <dbReference type="ARBA" id="ARBA00023237"/>
    </source>
</evidence>
<protein>
    <recommendedName>
        <fullName evidence="10">Porin</fullName>
    </recommendedName>
</protein>
<accession>A0ABV3SQJ8</accession>
<comment type="similarity">
    <text evidence="1 10">Belongs to the alphaproteobacteria porin family.</text>
</comment>
<evidence type="ECO:0000256" key="3">
    <source>
        <dbReference type="ARBA" id="ARBA00022452"/>
    </source>
</evidence>
<evidence type="ECO:0000256" key="1">
    <source>
        <dbReference type="ARBA" id="ARBA00009521"/>
    </source>
</evidence>
<dbReference type="Pfam" id="PF02530">
    <property type="entry name" value="Porin_2"/>
    <property type="match status" value="1"/>
</dbReference>
<keyword evidence="6 10" id="KW-0406">Ion transport</keyword>
<evidence type="ECO:0000256" key="6">
    <source>
        <dbReference type="ARBA" id="ARBA00023065"/>
    </source>
</evidence>
<comment type="function">
    <text evidence="10">Forms passive diffusion pores that allow small molecular weight hydrophilic materials across the outer membrane.</text>
</comment>
<reference evidence="11 12" key="1">
    <citation type="submission" date="2024-05" db="EMBL/GenBank/DDBJ databases">
        <authorList>
            <person name="Jiang F."/>
        </authorList>
    </citation>
    <scope>NUCLEOTIDE SEQUENCE [LARGE SCALE GENOMIC DNA]</scope>
    <source>
        <strain evidence="11 12">LZ166</strain>
    </source>
</reference>
<organism evidence="11 12">
    <name type="scientific">Aquibium pacificus</name>
    <dbReference type="NCBI Taxonomy" id="3153579"/>
    <lineage>
        <taxon>Bacteria</taxon>
        <taxon>Pseudomonadati</taxon>
        <taxon>Pseudomonadota</taxon>
        <taxon>Alphaproteobacteria</taxon>
        <taxon>Hyphomicrobiales</taxon>
        <taxon>Phyllobacteriaceae</taxon>
        <taxon>Aquibium</taxon>
    </lineage>
</organism>
<keyword evidence="5 10" id="KW-0732">Signal</keyword>
<evidence type="ECO:0000313" key="12">
    <source>
        <dbReference type="Proteomes" id="UP001556692"/>
    </source>
</evidence>
<evidence type="ECO:0000256" key="8">
    <source>
        <dbReference type="ARBA" id="ARBA00023136"/>
    </source>
</evidence>
<dbReference type="InterPro" id="IPR003684">
    <property type="entry name" value="Porin_alphabac"/>
</dbReference>
<keyword evidence="8 10" id="KW-0472">Membrane</keyword>
<sequence>MAIKSLLLASAAGLVAATSARAADAIVIPEPEPVEYVRVCDAYGAGYFYIPGTETCLKISGYVWYQIGAESYDGGDSPDFLTYGGYPDDEGWIKSTRARVEFDARSDTEWGTLRAFIRLQATWGEPSDGSVVADQAFIQLGGLRMGYTESVWNDSIGAGVASYGSHSWGSMSYGDQQRHQISYSFGSDQGFAATLSLEDDALDGDGYMPDVVGAASYNQSWGAVWAKAGFDEDRSAVDDLGDSGFGVTAGVQFNIPGFEGSSVRVIGYYSDSDNAYSVISPVSVVGGFGASEFSVIASYYHQFTDTFGASVGYQYFSDYYLPLTEIKSGVEGHAAEVAFVWTPIENFEVRSEIYYDNVGELSSLGIPYDPDGTVSGFLRFTRFF</sequence>
<dbReference type="Proteomes" id="UP001556692">
    <property type="component" value="Unassembled WGS sequence"/>
</dbReference>
<comment type="domain">
    <text evidence="10">Consists of 16-stranded beta-barrel sheets, with large surface-exposed loops, that form a transmembrane pore at the center of each barrel. The pore is partially ocluded by a peptide loop that folds into the pore lumen.</text>
</comment>
<name>A0ABV3SQJ8_9HYPH</name>
<gene>
    <name evidence="11" type="ORF">ABGN05_21385</name>
</gene>
<dbReference type="RefSeq" id="WP_367956091.1">
    <property type="nucleotide sequence ID" value="NZ_JBDPGJ010000005.1"/>
</dbReference>
<evidence type="ECO:0000256" key="10">
    <source>
        <dbReference type="RuleBase" id="RU364005"/>
    </source>
</evidence>
<comment type="subcellular location">
    <subcellularLocation>
        <location evidence="10">Cell outer membrane</location>
        <topology evidence="10">Multi-pass membrane protein</topology>
    </subcellularLocation>
</comment>